<dbReference type="InterPro" id="IPR015032">
    <property type="entry name" value="ThsB__TIR-like_domain"/>
</dbReference>
<sequence length="399" mass="47056">MGRTQRKTSKYLELYRKTFKKKVDCVLGFTPPFTSKEGFLCLFEEIYPGDVQSIEKHYQFYQEKNKRRTTGKPLYFPSPAELLFDISRVKISKISEITWNADEANERKNEALEEAKLEQERKKEKYRQNNISTQEVTPQYINTLIERYWKEGEKILRLYIAQECAKYKNSKTILFFRQVLYGENDWFIKNVAFRTLQRFDEVVYLPPKGEGKRDKYNSLVDMFGCDYKDDIGKGPLDIMNEFYENNYIQTLRDFDVFISHSVSNAKIVDDLVQQLNNSGLVAFVDWKSDRADLKRSKSNQYTADVLQLRMRQSKCLFLIRTKEADSSIWVSWEIGYFTALDRKVVVLNVGDALDQGPEFIHGLPRVYFKNNELHVEEGALSIDFVSWLNQEERKSSERN</sequence>
<dbReference type="InterPro" id="IPR035897">
    <property type="entry name" value="Toll_tir_struct_dom_sf"/>
</dbReference>
<dbReference type="RefSeq" id="WP_012465543.1">
    <property type="nucleotide sequence ID" value="NC_010803.1"/>
</dbReference>
<name>B3EGM5_CHLL2</name>
<dbReference type="AlphaFoldDB" id="B3EGM5"/>
<evidence type="ECO:0000313" key="4">
    <source>
        <dbReference type="Proteomes" id="UP000008841"/>
    </source>
</evidence>
<dbReference type="HOGENOM" id="CLU_059381_1_0_10"/>
<reference evidence="3 4" key="1">
    <citation type="submission" date="2008-05" db="EMBL/GenBank/DDBJ databases">
        <title>Complete sequence of Chlorobium limicola DSM 245.</title>
        <authorList>
            <consortium name="US DOE Joint Genome Institute"/>
            <person name="Lucas S."/>
            <person name="Copeland A."/>
            <person name="Lapidus A."/>
            <person name="Glavina del Rio T."/>
            <person name="Dalin E."/>
            <person name="Tice H."/>
            <person name="Bruce D."/>
            <person name="Goodwin L."/>
            <person name="Pitluck S."/>
            <person name="Schmutz J."/>
            <person name="Larimer F."/>
            <person name="Land M."/>
            <person name="Hauser L."/>
            <person name="Kyrpides N."/>
            <person name="Ovchinnikova G."/>
            <person name="Zhao F."/>
            <person name="Li T."/>
            <person name="Liu Z."/>
            <person name="Overmann J."/>
            <person name="Bryant D.A."/>
            <person name="Richardson P."/>
        </authorList>
    </citation>
    <scope>NUCLEOTIDE SEQUENCE [LARGE SCALE GENOMIC DNA]</scope>
    <source>
        <strain evidence="4">DSM 245 / NBRC 103803 / 6330</strain>
    </source>
</reference>
<organism evidence="3 4">
    <name type="scientific">Chlorobium limicola (strain DSM 245 / NBRC 103803 / 6330)</name>
    <dbReference type="NCBI Taxonomy" id="290315"/>
    <lineage>
        <taxon>Bacteria</taxon>
        <taxon>Pseudomonadati</taxon>
        <taxon>Chlorobiota</taxon>
        <taxon>Chlorobiia</taxon>
        <taxon>Chlorobiales</taxon>
        <taxon>Chlorobiaceae</taxon>
        <taxon>Chlorobium/Pelodictyon group</taxon>
        <taxon>Chlorobium</taxon>
    </lineage>
</organism>
<dbReference type="Gene3D" id="3.40.50.10140">
    <property type="entry name" value="Toll/interleukin-1 receptor homology (TIR) domain"/>
    <property type="match status" value="1"/>
</dbReference>
<protein>
    <recommendedName>
        <fullName evidence="2">Thoeris protein ThsB TIR-like domain-containing protein</fullName>
    </recommendedName>
</protein>
<accession>B3EGM5</accession>
<feature type="coiled-coil region" evidence="1">
    <location>
        <begin position="94"/>
        <end position="129"/>
    </location>
</feature>
<feature type="domain" description="Thoeris protein ThsB TIR-like" evidence="2">
    <location>
        <begin position="257"/>
        <end position="349"/>
    </location>
</feature>
<gene>
    <name evidence="3" type="ordered locus">Clim_0571</name>
</gene>
<dbReference type="Pfam" id="PF08937">
    <property type="entry name" value="ThsB_TIR"/>
    <property type="match status" value="1"/>
</dbReference>
<evidence type="ECO:0000259" key="2">
    <source>
        <dbReference type="Pfam" id="PF08937"/>
    </source>
</evidence>
<dbReference type="Proteomes" id="UP000008841">
    <property type="component" value="Chromosome"/>
</dbReference>
<evidence type="ECO:0000313" key="3">
    <source>
        <dbReference type="EMBL" id="ACD89662.1"/>
    </source>
</evidence>
<dbReference type="KEGG" id="cli:Clim_0571"/>
<dbReference type="OrthoDB" id="9810385at2"/>
<keyword evidence="1" id="KW-0175">Coiled coil</keyword>
<dbReference type="STRING" id="290315.Clim_0571"/>
<proteinExistence type="predicted"/>
<evidence type="ECO:0000256" key="1">
    <source>
        <dbReference type="SAM" id="Coils"/>
    </source>
</evidence>
<dbReference type="EMBL" id="CP001097">
    <property type="protein sequence ID" value="ACD89662.1"/>
    <property type="molecule type" value="Genomic_DNA"/>
</dbReference>
<dbReference type="SUPFAM" id="SSF52200">
    <property type="entry name" value="Toll/Interleukin receptor TIR domain"/>
    <property type="match status" value="1"/>
</dbReference>